<name>A0AAV3QUR4_LITER</name>
<dbReference type="PANTHER" id="PTHR47162">
    <property type="entry name" value="OS02G0192300 PROTEIN"/>
    <property type="match status" value="1"/>
</dbReference>
<dbReference type="Proteomes" id="UP001454036">
    <property type="component" value="Unassembled WGS sequence"/>
</dbReference>
<dbReference type="InterPro" id="IPR001965">
    <property type="entry name" value="Znf_PHD"/>
</dbReference>
<evidence type="ECO:0000313" key="7">
    <source>
        <dbReference type="Proteomes" id="UP001454036"/>
    </source>
</evidence>
<dbReference type="SUPFAM" id="SSF57903">
    <property type="entry name" value="FYVE/PHD zinc finger"/>
    <property type="match status" value="3"/>
</dbReference>
<feature type="domain" description="PHD-type" evidence="5">
    <location>
        <begin position="337"/>
        <end position="387"/>
    </location>
</feature>
<evidence type="ECO:0000256" key="4">
    <source>
        <dbReference type="PROSITE-ProRule" id="PRU00146"/>
    </source>
</evidence>
<reference evidence="6 7" key="1">
    <citation type="submission" date="2024-01" db="EMBL/GenBank/DDBJ databases">
        <title>The complete chloroplast genome sequence of Lithospermum erythrorhizon: insights into the phylogenetic relationship among Boraginaceae species and the maternal lineages of purple gromwells.</title>
        <authorList>
            <person name="Okada T."/>
            <person name="Watanabe K."/>
        </authorList>
    </citation>
    <scope>NUCLEOTIDE SEQUENCE [LARGE SCALE GENOMIC DNA]</scope>
</reference>
<dbReference type="InterPro" id="IPR013083">
    <property type="entry name" value="Znf_RING/FYVE/PHD"/>
</dbReference>
<gene>
    <name evidence="6" type="ORF">LIER_21818</name>
</gene>
<dbReference type="Gene3D" id="2.30.30.1150">
    <property type="match status" value="1"/>
</dbReference>
<dbReference type="PANTHER" id="PTHR47162:SF9">
    <property type="entry name" value="PHD FINGER PROTEIN EHD3-LIKE"/>
    <property type="match status" value="1"/>
</dbReference>
<dbReference type="Gene3D" id="3.30.40.10">
    <property type="entry name" value="Zinc/RING finger domain, C3HC4 (zinc finger)"/>
    <property type="match status" value="2"/>
</dbReference>
<dbReference type="InterPro" id="IPR019787">
    <property type="entry name" value="Znf_PHD-finger"/>
</dbReference>
<dbReference type="Pfam" id="PF00628">
    <property type="entry name" value="PHD"/>
    <property type="match status" value="2"/>
</dbReference>
<keyword evidence="7" id="KW-1185">Reference proteome</keyword>
<dbReference type="PROSITE" id="PS00028">
    <property type="entry name" value="ZINC_FINGER_C2H2_1"/>
    <property type="match status" value="1"/>
</dbReference>
<dbReference type="GO" id="GO:0008270">
    <property type="term" value="F:zinc ion binding"/>
    <property type="evidence" value="ECO:0007669"/>
    <property type="project" value="UniProtKB-KW"/>
</dbReference>
<dbReference type="PROSITE" id="PS50016">
    <property type="entry name" value="ZF_PHD_2"/>
    <property type="match status" value="2"/>
</dbReference>
<evidence type="ECO:0000256" key="2">
    <source>
        <dbReference type="ARBA" id="ARBA00022771"/>
    </source>
</evidence>
<dbReference type="SMART" id="SM00249">
    <property type="entry name" value="PHD"/>
    <property type="match status" value="3"/>
</dbReference>
<accession>A0AAV3QUR4</accession>
<protein>
    <recommendedName>
        <fullName evidence="5">PHD-type domain-containing protein</fullName>
    </recommendedName>
</protein>
<evidence type="ECO:0000256" key="3">
    <source>
        <dbReference type="ARBA" id="ARBA00022833"/>
    </source>
</evidence>
<dbReference type="AlphaFoldDB" id="A0AAV3QUR4"/>
<dbReference type="PROSITE" id="PS01359">
    <property type="entry name" value="ZF_PHD_1"/>
    <property type="match status" value="1"/>
</dbReference>
<evidence type="ECO:0000313" key="6">
    <source>
        <dbReference type="EMBL" id="GAA0166727.1"/>
    </source>
</evidence>
<proteinExistence type="predicted"/>
<keyword evidence="3" id="KW-0862">Zinc</keyword>
<evidence type="ECO:0000256" key="1">
    <source>
        <dbReference type="ARBA" id="ARBA00022723"/>
    </source>
</evidence>
<dbReference type="InterPro" id="IPR019786">
    <property type="entry name" value="Zinc_finger_PHD-type_CS"/>
</dbReference>
<comment type="caution">
    <text evidence="6">The sequence shown here is derived from an EMBL/GenBank/DDBJ whole genome shotgun (WGS) entry which is preliminary data.</text>
</comment>
<dbReference type="InterPro" id="IPR013087">
    <property type="entry name" value="Znf_C2H2_type"/>
</dbReference>
<feature type="domain" description="PHD-type" evidence="5">
    <location>
        <begin position="497"/>
        <end position="547"/>
    </location>
</feature>
<keyword evidence="1" id="KW-0479">Metal-binding</keyword>
<dbReference type="EMBL" id="BAABME010005833">
    <property type="protein sequence ID" value="GAA0166727.1"/>
    <property type="molecule type" value="Genomic_DNA"/>
</dbReference>
<evidence type="ECO:0000259" key="5">
    <source>
        <dbReference type="PROSITE" id="PS50016"/>
    </source>
</evidence>
<organism evidence="6 7">
    <name type="scientific">Lithospermum erythrorhizon</name>
    <name type="common">Purple gromwell</name>
    <name type="synonym">Lithospermum officinale var. erythrorhizon</name>
    <dbReference type="NCBI Taxonomy" id="34254"/>
    <lineage>
        <taxon>Eukaryota</taxon>
        <taxon>Viridiplantae</taxon>
        <taxon>Streptophyta</taxon>
        <taxon>Embryophyta</taxon>
        <taxon>Tracheophyta</taxon>
        <taxon>Spermatophyta</taxon>
        <taxon>Magnoliopsida</taxon>
        <taxon>eudicotyledons</taxon>
        <taxon>Gunneridae</taxon>
        <taxon>Pentapetalae</taxon>
        <taxon>asterids</taxon>
        <taxon>lamiids</taxon>
        <taxon>Boraginales</taxon>
        <taxon>Boraginaceae</taxon>
        <taxon>Boraginoideae</taxon>
        <taxon>Lithospermeae</taxon>
        <taxon>Lithospermum</taxon>
    </lineage>
</organism>
<keyword evidence="2 4" id="KW-0863">Zinc-finger</keyword>
<sequence>MAGEEKVNNKEGSASNGNLVVALEGKEMLTNASTISLEKSTIGDVILGGSSGDVLRTYKRRKRTNIMEDGKLAIASTSQVSDQAAKEPYYKTLSISSNIKDRLTQMDPHACGNDANGSSPEHWRNVVLEQMSQMLECEGGLRGCIQDSVAYHLEICKTTAVKGSVHSCEKGSQHTSQTGLLHNKLQNGVSGNEGEVFDTPMQKPNRYTGKELCQRTFYDIINSENFTHLCHFLHKSFPGIMVERVLDISSIDSKMKEGAYENSPNLFHADIQQVWTKIDTMGADMVALAKSLSDISRISFREQAGSISLCSTEDEKLVEPNMHDKGDKIEACGVYKVCTCKKCGEKADVKNCLVCDSCEEIYHVACLEPPIEEIPHKSWYCASCTATGIWSPHDGCVVCERMNAPISLNHEGACQESENNEDIVIELEESSNGMLVDEHWLNGGLDSPACIICRSGFDAGGKLKICPHAFCPHKFYHVTCLTDHQLKTHGRQWYCPSCLCRSCLTDCDDDKIVLCDGCDHAYHIYCMQPPRTSVPRGKWYCRKCSADVRCIRQAKRSYENRHHKLKKTAAGGKRVLNVESTEETVADAMDNKSGAMDMLLNAVKTLNYEDMT</sequence>
<dbReference type="InterPro" id="IPR011011">
    <property type="entry name" value="Znf_FYVE_PHD"/>
</dbReference>